<name>A0A0D2XHJ8_FUSOF</name>
<proteinExistence type="predicted"/>
<evidence type="ECO:0000313" key="1">
    <source>
        <dbReference type="EnsemblFungi" id="FOXG_03396P0"/>
    </source>
</evidence>
<evidence type="ECO:0000313" key="2">
    <source>
        <dbReference type="Proteomes" id="UP000002489"/>
    </source>
</evidence>
<accession>A0A0D2XHJ8</accession>
<reference evidence="1" key="2">
    <citation type="submission" date="2025-08" db="UniProtKB">
        <authorList>
            <consortium name="EnsemblFungi"/>
        </authorList>
    </citation>
    <scope>IDENTIFICATION</scope>
    <source>
        <strain evidence="1">4287 / CBS 123668 / FGSC 9935 / NRRL 34936</strain>
    </source>
</reference>
<reference evidence="2" key="1">
    <citation type="journal article" date="2012" name="Mol. Plant Microbe Interact.">
        <title>A highly conserved effector in Fusarium oxysporum is required for full virulence on Arabidopsis.</title>
        <authorList>
            <person name="Thatcher L.F."/>
            <person name="Gardiner D.M."/>
            <person name="Kazan K."/>
            <person name="Manners J."/>
        </authorList>
    </citation>
    <scope>NUCLEOTIDE SEQUENCE [LARGE SCALE GENOMIC DNA]</scope>
    <source>
        <strain evidence="2">Fo5176</strain>
    </source>
</reference>
<dbReference type="EnsemblFungi" id="FOXG_03396T0">
    <property type="protein sequence ID" value="FOXG_03396P0"/>
    <property type="gene ID" value="FOXG_03396"/>
</dbReference>
<dbReference type="Proteomes" id="UP000002489">
    <property type="component" value="Unassembled WGS sequence"/>
</dbReference>
<organism evidence="1 2">
    <name type="scientific">Fusarium oxysporum (strain Fo5176)</name>
    <name type="common">Fusarium vascular wilt</name>
    <dbReference type="NCBI Taxonomy" id="660025"/>
    <lineage>
        <taxon>Eukaryota</taxon>
        <taxon>Fungi</taxon>
        <taxon>Dikarya</taxon>
        <taxon>Ascomycota</taxon>
        <taxon>Pezizomycotina</taxon>
        <taxon>Sordariomycetes</taxon>
        <taxon>Hypocreomycetidae</taxon>
        <taxon>Hypocreales</taxon>
        <taxon>Nectriaceae</taxon>
        <taxon>Fusarium</taxon>
        <taxon>Fusarium oxysporum species complex</taxon>
    </lineage>
</organism>
<protein>
    <submittedName>
        <fullName evidence="1">Uncharacterized protein</fullName>
    </submittedName>
</protein>
<sequence>MNSSLTALEDGQKAAVLRDSILSNSVAAEFPSIDVRVSASKGQKSQSVCAVPRS</sequence>
<dbReference type="AlphaFoldDB" id="A0A0D2XHJ8"/>